<dbReference type="EMBL" id="JBJXBP010000002">
    <property type="protein sequence ID" value="KAL3846067.1"/>
    <property type="molecule type" value="Genomic_DNA"/>
</dbReference>
<keyword evidence="1" id="KW-0472">Membrane</keyword>
<reference evidence="2 3" key="1">
    <citation type="submission" date="2024-12" db="EMBL/GenBank/DDBJ databases">
        <title>The unique morphological basis and parallel evolutionary history of personate flowers in Penstemon.</title>
        <authorList>
            <person name="Depatie T.H."/>
            <person name="Wessinger C.A."/>
        </authorList>
    </citation>
    <scope>NUCLEOTIDE SEQUENCE [LARGE SCALE GENOMIC DNA]</scope>
    <source>
        <strain evidence="2">WTNN_2</strain>
        <tissue evidence="2">Leaf</tissue>
    </source>
</reference>
<comment type="caution">
    <text evidence="2">The sequence shown here is derived from an EMBL/GenBank/DDBJ whole genome shotgun (WGS) entry which is preliminary data.</text>
</comment>
<keyword evidence="1" id="KW-0812">Transmembrane</keyword>
<organism evidence="2 3">
    <name type="scientific">Penstemon smallii</name>
    <dbReference type="NCBI Taxonomy" id="265156"/>
    <lineage>
        <taxon>Eukaryota</taxon>
        <taxon>Viridiplantae</taxon>
        <taxon>Streptophyta</taxon>
        <taxon>Embryophyta</taxon>
        <taxon>Tracheophyta</taxon>
        <taxon>Spermatophyta</taxon>
        <taxon>Magnoliopsida</taxon>
        <taxon>eudicotyledons</taxon>
        <taxon>Gunneridae</taxon>
        <taxon>Pentapetalae</taxon>
        <taxon>asterids</taxon>
        <taxon>lamiids</taxon>
        <taxon>Lamiales</taxon>
        <taxon>Plantaginaceae</taxon>
        <taxon>Cheloneae</taxon>
        <taxon>Penstemon</taxon>
    </lineage>
</organism>
<keyword evidence="1" id="KW-1133">Transmembrane helix</keyword>
<protein>
    <submittedName>
        <fullName evidence="2">Uncharacterized protein</fullName>
    </submittedName>
</protein>
<proteinExistence type="predicted"/>
<evidence type="ECO:0000313" key="3">
    <source>
        <dbReference type="Proteomes" id="UP001634393"/>
    </source>
</evidence>
<evidence type="ECO:0000256" key="1">
    <source>
        <dbReference type="SAM" id="Phobius"/>
    </source>
</evidence>
<gene>
    <name evidence="2" type="ORF">ACJIZ3_003470</name>
</gene>
<sequence>MVRGCGAGWLAGWIGLGVGLGAARRRERGARRFFGEEEGLVFTRAPL</sequence>
<keyword evidence="3" id="KW-1185">Reference proteome</keyword>
<feature type="transmembrane region" description="Helical" evidence="1">
    <location>
        <begin position="6"/>
        <end position="23"/>
    </location>
</feature>
<name>A0ABD3UCR3_9LAMI</name>
<dbReference type="Proteomes" id="UP001634393">
    <property type="component" value="Unassembled WGS sequence"/>
</dbReference>
<dbReference type="AlphaFoldDB" id="A0ABD3UCR3"/>
<accession>A0ABD3UCR3</accession>
<evidence type="ECO:0000313" key="2">
    <source>
        <dbReference type="EMBL" id="KAL3846067.1"/>
    </source>
</evidence>